<dbReference type="PANTHER" id="PTHR11851:SF49">
    <property type="entry name" value="MITOCHONDRIAL-PROCESSING PEPTIDASE SUBUNIT ALPHA"/>
    <property type="match status" value="1"/>
</dbReference>
<dbReference type="AlphaFoldDB" id="A0A485L8C5"/>
<reference evidence="5" key="2">
    <citation type="submission" date="2019-06" db="EMBL/GenBank/DDBJ databases">
        <title>Genomics analysis of Aphanomyces spp. identifies a new class of oomycete effector associated with host adaptation.</title>
        <authorList>
            <person name="Gaulin E."/>
        </authorList>
    </citation>
    <scope>NUCLEOTIDE SEQUENCE</scope>
    <source>
        <strain evidence="5">CBS 578.67</strain>
    </source>
</reference>
<evidence type="ECO:0000313" key="7">
    <source>
        <dbReference type="Proteomes" id="UP000332933"/>
    </source>
</evidence>
<dbReference type="Proteomes" id="UP000332933">
    <property type="component" value="Unassembled WGS sequence"/>
</dbReference>
<dbReference type="InterPro" id="IPR050361">
    <property type="entry name" value="MPP/UQCRC_Complex"/>
</dbReference>
<evidence type="ECO:0000259" key="4">
    <source>
        <dbReference type="Pfam" id="PF05193"/>
    </source>
</evidence>
<dbReference type="PANTHER" id="PTHR11851">
    <property type="entry name" value="METALLOPROTEASE"/>
    <property type="match status" value="1"/>
</dbReference>
<dbReference type="GO" id="GO:0046872">
    <property type="term" value="F:metal ion binding"/>
    <property type="evidence" value="ECO:0007669"/>
    <property type="project" value="InterPro"/>
</dbReference>
<evidence type="ECO:0000256" key="1">
    <source>
        <dbReference type="ARBA" id="ARBA00002123"/>
    </source>
</evidence>
<dbReference type="GO" id="GO:0005739">
    <property type="term" value="C:mitochondrion"/>
    <property type="evidence" value="ECO:0007669"/>
    <property type="project" value="TreeGrafter"/>
</dbReference>
<evidence type="ECO:0000256" key="2">
    <source>
        <dbReference type="ARBA" id="ARBA00007261"/>
    </source>
</evidence>
<keyword evidence="7" id="KW-1185">Reference proteome</keyword>
<dbReference type="Gene3D" id="3.30.830.10">
    <property type="entry name" value="Metalloenzyme, LuxS/M16 peptidase-like"/>
    <property type="match status" value="2"/>
</dbReference>
<dbReference type="OrthoDB" id="6369905at2759"/>
<dbReference type="Pfam" id="PF00675">
    <property type="entry name" value="Peptidase_M16"/>
    <property type="match status" value="1"/>
</dbReference>
<sequence length="441" mass="45924">MSLSSVLRTTSKRAVRQVSTSASLAEVFPSVPAGHATPLKSEVTVTETGKGLGLASASPAYATTSTLGVVFNTGARHESAKDAGISLLAAKMAFRATEARSDLAVFREIEAIGGSISSAAGRDFVQWNITVAPEYVGDAAAILAESLFAPRHADWDINTQKDKVAVDIELFHANAVELLAQGVHAGAFYDNRTLGRSIYAKDNLSKLNKKHLEAFYTENVTAQNLVLVGRNIAHSTLTDVANTYFSTLPTGTKTLTTPAVYVGGEHRTVAASAHAYVALGFSAGGALTGKDAHTAHVLEHLLNQRAGRAATGFKATYSDAALVGLSGVAKAGDASALTFNLLKEFQSFAQAPISAAELEGAKKASGLCYSSLVESKDGALAELAKAAKTQKADSSIFQGLAAVSSSDVQKLAEKLLASKPVLASVGDVSAVPRYDDILKKL</sequence>
<dbReference type="SUPFAM" id="SSF63411">
    <property type="entry name" value="LuxS/MPP-like metallohydrolase"/>
    <property type="match status" value="2"/>
</dbReference>
<name>A0A485L8C5_9STRA</name>
<dbReference type="InterPro" id="IPR007863">
    <property type="entry name" value="Peptidase_M16_C"/>
</dbReference>
<comment type="similarity">
    <text evidence="2">Belongs to the peptidase M16 family.</text>
</comment>
<dbReference type="Pfam" id="PF05193">
    <property type="entry name" value="Peptidase_M16_C"/>
    <property type="match status" value="1"/>
</dbReference>
<dbReference type="InterPro" id="IPR011249">
    <property type="entry name" value="Metalloenz_LuxS/M16"/>
</dbReference>
<accession>A0A485L8C5</accession>
<proteinExistence type="inferred from homology"/>
<dbReference type="InterPro" id="IPR011765">
    <property type="entry name" value="Pept_M16_N"/>
</dbReference>
<reference evidence="6 7" key="1">
    <citation type="submission" date="2019-03" db="EMBL/GenBank/DDBJ databases">
        <authorList>
            <person name="Gaulin E."/>
            <person name="Dumas B."/>
        </authorList>
    </citation>
    <scope>NUCLEOTIDE SEQUENCE [LARGE SCALE GENOMIC DNA]</scope>
    <source>
        <strain evidence="6">CBS 568.67</strain>
    </source>
</reference>
<comment type="function">
    <text evidence="1">Substrate recognition and binding subunit of the essential mitochondrial processing protease (MPP), which cleaves the mitochondrial sequence off newly imported precursors proteins.</text>
</comment>
<protein>
    <submittedName>
        <fullName evidence="6">Aste57867_16290 protein</fullName>
    </submittedName>
</protein>
<dbReference type="EMBL" id="CAADRA010005882">
    <property type="protein sequence ID" value="VFT93066.1"/>
    <property type="molecule type" value="Genomic_DNA"/>
</dbReference>
<feature type="domain" description="Peptidase M16 C-terminal" evidence="4">
    <location>
        <begin position="206"/>
        <end position="364"/>
    </location>
</feature>
<feature type="domain" description="Peptidase M16 N-terminal" evidence="3">
    <location>
        <begin position="55"/>
        <end position="199"/>
    </location>
</feature>
<organism evidence="6 7">
    <name type="scientific">Aphanomyces stellatus</name>
    <dbReference type="NCBI Taxonomy" id="120398"/>
    <lineage>
        <taxon>Eukaryota</taxon>
        <taxon>Sar</taxon>
        <taxon>Stramenopiles</taxon>
        <taxon>Oomycota</taxon>
        <taxon>Saprolegniomycetes</taxon>
        <taxon>Saprolegniales</taxon>
        <taxon>Verrucalvaceae</taxon>
        <taxon>Aphanomyces</taxon>
    </lineage>
</organism>
<evidence type="ECO:0000313" key="5">
    <source>
        <dbReference type="EMBL" id="KAF0692651.1"/>
    </source>
</evidence>
<evidence type="ECO:0000259" key="3">
    <source>
        <dbReference type="Pfam" id="PF00675"/>
    </source>
</evidence>
<gene>
    <name evidence="6" type="primary">Aste57867_16290</name>
    <name evidence="5" type="ORF">As57867_016233</name>
    <name evidence="6" type="ORF">ASTE57867_16290</name>
</gene>
<dbReference type="EMBL" id="VJMH01005861">
    <property type="protein sequence ID" value="KAF0692651.1"/>
    <property type="molecule type" value="Genomic_DNA"/>
</dbReference>
<evidence type="ECO:0000313" key="6">
    <source>
        <dbReference type="EMBL" id="VFT93066.1"/>
    </source>
</evidence>